<dbReference type="SUPFAM" id="SSF75011">
    <property type="entry name" value="3-carboxy-cis,cis-mucoante lactonizing enzyme"/>
    <property type="match status" value="1"/>
</dbReference>
<dbReference type="InterPro" id="IPR023612">
    <property type="entry name" value="Peptidase_M4"/>
</dbReference>
<dbReference type="PROSITE" id="PS51257">
    <property type="entry name" value="PROKAR_LIPOPROTEIN"/>
    <property type="match status" value="1"/>
</dbReference>
<dbReference type="PRINTS" id="PR00730">
    <property type="entry name" value="THERMOLYSIN"/>
</dbReference>
<evidence type="ECO:0000256" key="1">
    <source>
        <dbReference type="ARBA" id="ARBA00009388"/>
    </source>
</evidence>
<organism evidence="11 12">
    <name type="scientific">Nocardioides islandensis</name>
    <dbReference type="NCBI Taxonomy" id="433663"/>
    <lineage>
        <taxon>Bacteria</taxon>
        <taxon>Bacillati</taxon>
        <taxon>Actinomycetota</taxon>
        <taxon>Actinomycetes</taxon>
        <taxon>Propionibacteriales</taxon>
        <taxon>Nocardioidaceae</taxon>
        <taxon>Nocardioides</taxon>
    </lineage>
</organism>
<dbReference type="SUPFAM" id="SSF55486">
    <property type="entry name" value="Metalloproteases ('zincins'), catalytic domain"/>
    <property type="match status" value="1"/>
</dbReference>
<comment type="similarity">
    <text evidence="1">Belongs to the peptidase M4 family.</text>
</comment>
<evidence type="ECO:0000256" key="7">
    <source>
        <dbReference type="PIRSR" id="PIRSR623612-1"/>
    </source>
</evidence>
<accession>A0A930YEJ6</accession>
<evidence type="ECO:0000313" key="11">
    <source>
        <dbReference type="EMBL" id="MBF4765476.1"/>
    </source>
</evidence>
<dbReference type="Gene3D" id="1.10.390.10">
    <property type="entry name" value="Neutral Protease Domain 2"/>
    <property type="match status" value="1"/>
</dbReference>
<evidence type="ECO:0000256" key="6">
    <source>
        <dbReference type="ARBA" id="ARBA00023049"/>
    </source>
</evidence>
<keyword evidence="3" id="KW-0479">Metal-binding</keyword>
<keyword evidence="6" id="KW-0482">Metalloprotease</keyword>
<dbReference type="Proteomes" id="UP000640489">
    <property type="component" value="Unassembled WGS sequence"/>
</dbReference>
<dbReference type="InterPro" id="IPR013856">
    <property type="entry name" value="Peptidase_M4_domain"/>
</dbReference>
<keyword evidence="12" id="KW-1185">Reference proteome</keyword>
<dbReference type="Pfam" id="PF02868">
    <property type="entry name" value="Peptidase_M4_C"/>
    <property type="match status" value="1"/>
</dbReference>
<dbReference type="InterPro" id="IPR027268">
    <property type="entry name" value="Peptidase_M4/M1_CTD_sf"/>
</dbReference>
<keyword evidence="5" id="KW-0862">Zinc</keyword>
<dbReference type="PANTHER" id="PTHR33794:SF1">
    <property type="entry name" value="BACILLOLYSIN"/>
    <property type="match status" value="1"/>
</dbReference>
<dbReference type="PANTHER" id="PTHR33794">
    <property type="entry name" value="BACILLOLYSIN"/>
    <property type="match status" value="1"/>
</dbReference>
<feature type="domain" description="Peptidase M4" evidence="9">
    <location>
        <begin position="329"/>
        <end position="467"/>
    </location>
</feature>
<proteinExistence type="inferred from homology"/>
<evidence type="ECO:0000259" key="9">
    <source>
        <dbReference type="Pfam" id="PF01447"/>
    </source>
</evidence>
<comment type="caution">
    <text evidence="11">The sequence shown here is derived from an EMBL/GenBank/DDBJ whole genome shotgun (WGS) entry which is preliminary data.</text>
</comment>
<feature type="domain" description="Peptidase M4 C-terminal" evidence="10">
    <location>
        <begin position="470"/>
        <end position="635"/>
    </location>
</feature>
<name>A0A930YEJ6_9ACTN</name>
<evidence type="ECO:0000256" key="2">
    <source>
        <dbReference type="ARBA" id="ARBA00022670"/>
    </source>
</evidence>
<dbReference type="Gene3D" id="3.10.170.10">
    <property type="match status" value="1"/>
</dbReference>
<dbReference type="GO" id="GO:0004222">
    <property type="term" value="F:metalloendopeptidase activity"/>
    <property type="evidence" value="ECO:0007669"/>
    <property type="project" value="InterPro"/>
</dbReference>
<feature type="active site" evidence="7">
    <location>
        <position position="460"/>
    </location>
</feature>
<protein>
    <submittedName>
        <fullName evidence="11">M4 family metallopeptidase</fullName>
    </submittedName>
</protein>
<dbReference type="GO" id="GO:0006508">
    <property type="term" value="P:proteolysis"/>
    <property type="evidence" value="ECO:0007669"/>
    <property type="project" value="UniProtKB-KW"/>
</dbReference>
<evidence type="ECO:0000256" key="3">
    <source>
        <dbReference type="ARBA" id="ARBA00022723"/>
    </source>
</evidence>
<feature type="signal peptide" evidence="8">
    <location>
        <begin position="1"/>
        <end position="20"/>
    </location>
</feature>
<dbReference type="InterPro" id="IPR001570">
    <property type="entry name" value="Peptidase_M4_C_domain"/>
</dbReference>
<evidence type="ECO:0000256" key="4">
    <source>
        <dbReference type="ARBA" id="ARBA00022801"/>
    </source>
</evidence>
<evidence type="ECO:0000259" key="10">
    <source>
        <dbReference type="Pfam" id="PF02868"/>
    </source>
</evidence>
<dbReference type="InterPro" id="IPR050728">
    <property type="entry name" value="Zinc_Metalloprotease_M4"/>
</dbReference>
<keyword evidence="4" id="KW-0378">Hydrolase</keyword>
<dbReference type="EMBL" id="JADKPN010000015">
    <property type="protein sequence ID" value="MBF4765476.1"/>
    <property type="molecule type" value="Genomic_DNA"/>
</dbReference>
<feature type="active site" description="Proton donor" evidence="7">
    <location>
        <position position="566"/>
    </location>
</feature>
<keyword evidence="2" id="KW-0645">Protease</keyword>
<dbReference type="RefSeq" id="WP_194708652.1">
    <property type="nucleotide sequence ID" value="NZ_JADKPN010000015.1"/>
</dbReference>
<gene>
    <name evidence="11" type="ORF">ISU07_20280</name>
</gene>
<feature type="chain" id="PRO_5037289087" evidence="8">
    <location>
        <begin position="21"/>
        <end position="955"/>
    </location>
</feature>
<dbReference type="GO" id="GO:0046872">
    <property type="term" value="F:metal ion binding"/>
    <property type="evidence" value="ECO:0007669"/>
    <property type="project" value="UniProtKB-KW"/>
</dbReference>
<evidence type="ECO:0000256" key="5">
    <source>
        <dbReference type="ARBA" id="ARBA00022833"/>
    </source>
</evidence>
<dbReference type="AlphaFoldDB" id="A0A930YEJ6"/>
<reference evidence="11" key="1">
    <citation type="submission" date="2020-11" db="EMBL/GenBank/DDBJ databases">
        <title>Nocardioides sp. nov., isolated from Soil of Cynanchum wilfordii Hemsley rhizosphere.</title>
        <authorList>
            <person name="Lee J.-S."/>
            <person name="Suh M.K."/>
            <person name="Kim J.-S."/>
        </authorList>
    </citation>
    <scope>NUCLEOTIDE SEQUENCE</scope>
    <source>
        <strain evidence="11">KCTC 19275</strain>
    </source>
</reference>
<evidence type="ECO:0000256" key="8">
    <source>
        <dbReference type="SAM" id="SignalP"/>
    </source>
</evidence>
<evidence type="ECO:0000313" key="12">
    <source>
        <dbReference type="Proteomes" id="UP000640489"/>
    </source>
</evidence>
<sequence>MSRLPLSRRLLSIPVAVALAAALTACDGGRSLGGDQPGPRSLVPSAAYAAANPDVDVAARLAGLQRVIDDLRSSTGSGWVGRQDDVTGYLGELSGGRWAPDSTDAGGSPSETATAFVAEYGEDLFGVPAEQVTVAASGEVDAAGSTVLDAAQEVQGVPVLDGGLVLTVGGDDQQPRLNTVRGRVYPGIDVLTDPRITPALAQRLAEKLTHGTVVGDARLVVLPTGAGRLVWEVNVVAAGKSGAGVQLSDGLYYLDAVSGDLVEVRPTSAELASPSVYSKLLSKASPKVARNLSRMAVEQLSPADGPKGQPVDVTGTAPYLGQVTAKGLRTNQGVALIDTTTPSYQSSTGKGGIYTFTADGSSSNSALPGRQYVENGTTIRDPDAISAQTISRVVYDYYASIGRNSWDGKGASMLSTVNFSDGEFCNAFFSSALQQMVYGNPCEGPNGAMQLVTLDVTGHEVTHGVTDSTAGLNYTGQSGALNEAFSDYFGNVIGDHYYQRDSSTLGEDGCSTAKSPQSLCSQNPTGALATRYMLNGNTMDDYLNVLDPPFRWSLAVGRITDNGGVHLNSAIWNNALWTIRSRVAQIDNQPAYKSPLAHDFDLIVYYTLTHQLGPNSTMVDAANAVEDTAVKAGADAALIRVAKEVFDQDELCAGCYDPGPVPGDIVSNAAQSEVSPVVSGKNTAWLNPVGGPGTPSVSSGIADNPMTYDIAWAGDSLVSAELTNQGEAIVLHDKGGRTTKLADLSFSTFLAGLAGSEDGAAWWVGETDTLSYVSPGGKVSRIKVNGLGGDTVTSMATGGGLVAFGTDSGRIGVWRAGTNQLQQIGTMSGAVLSLAAYGDHVVAVDGNQSADAFDTSGNKAHLSDFGFPFGAATNADYAVFPVAVDSLPGGVNQALGGQMVDTDLYLYSFKTGKIYSPLEERGQQGFPSISGNRLVWQDGVFGGDDIMQVTLPPGL</sequence>
<keyword evidence="8" id="KW-0732">Signal</keyword>
<dbReference type="Pfam" id="PF01447">
    <property type="entry name" value="Peptidase_M4"/>
    <property type="match status" value="1"/>
</dbReference>